<evidence type="ECO:0000256" key="2">
    <source>
        <dbReference type="ARBA" id="ARBA00022630"/>
    </source>
</evidence>
<evidence type="ECO:0000256" key="1">
    <source>
        <dbReference type="ARBA" id="ARBA00001917"/>
    </source>
</evidence>
<keyword evidence="3" id="KW-0288">FMN</keyword>
<evidence type="ECO:0000313" key="7">
    <source>
        <dbReference type="Proteomes" id="UP000625735"/>
    </source>
</evidence>
<dbReference type="Gene3D" id="2.30.110.10">
    <property type="entry name" value="Electron Transport, Fmn-binding Protein, Chain A"/>
    <property type="match status" value="1"/>
</dbReference>
<evidence type="ECO:0000259" key="5">
    <source>
        <dbReference type="Pfam" id="PF01613"/>
    </source>
</evidence>
<name>A0A916XXZ9_9FLAO</name>
<organism evidence="6 7">
    <name type="scientific">Flavobacterium orientale</name>
    <dbReference type="NCBI Taxonomy" id="1756020"/>
    <lineage>
        <taxon>Bacteria</taxon>
        <taxon>Pseudomonadati</taxon>
        <taxon>Bacteroidota</taxon>
        <taxon>Flavobacteriia</taxon>
        <taxon>Flavobacteriales</taxon>
        <taxon>Flavobacteriaceae</taxon>
        <taxon>Flavobacterium</taxon>
    </lineage>
</organism>
<keyword evidence="7" id="KW-1185">Reference proteome</keyword>
<dbReference type="AlphaFoldDB" id="A0A916XXZ9"/>
<protein>
    <recommendedName>
        <fullName evidence="5">Flavin reductase like domain-containing protein</fullName>
    </recommendedName>
</protein>
<dbReference type="InterPro" id="IPR012349">
    <property type="entry name" value="Split_barrel_FMN-bd"/>
</dbReference>
<dbReference type="PANTHER" id="PTHR33798:SF5">
    <property type="entry name" value="FLAVIN REDUCTASE LIKE DOMAIN-CONTAINING PROTEIN"/>
    <property type="match status" value="1"/>
</dbReference>
<gene>
    <name evidence="6" type="ORF">GCM10011343_08940</name>
</gene>
<sequence>MIELSKETIQNLPKIPRLNLINSCTGYKSANLIVTKTIEGISNVAIFSSITHLGSDPALLGFILRPTTVPRNTYKNIKDLGYFTVNHVTESMIVDAHHSSASYDETVSEFDKTNLEEEYHDGITIPFVKGSPVQILCKYLNEYEIKENGTIHIIASIEQLFIKENLIQAENWLRLDLENVVSINGLDAYCVPKLVDRFEYARPNIPTKSIL</sequence>
<keyword evidence="2" id="KW-0285">Flavoprotein</keyword>
<dbReference type="GO" id="GO:0016646">
    <property type="term" value="F:oxidoreductase activity, acting on the CH-NH group of donors, NAD or NADP as acceptor"/>
    <property type="evidence" value="ECO:0007669"/>
    <property type="project" value="UniProtKB-ARBA"/>
</dbReference>
<proteinExistence type="inferred from homology"/>
<dbReference type="Proteomes" id="UP000625735">
    <property type="component" value="Unassembled WGS sequence"/>
</dbReference>
<dbReference type="EMBL" id="BMFG01000002">
    <property type="protein sequence ID" value="GGD20622.1"/>
    <property type="molecule type" value="Genomic_DNA"/>
</dbReference>
<comment type="similarity">
    <text evidence="4">Belongs to the flavoredoxin family.</text>
</comment>
<dbReference type="SUPFAM" id="SSF50475">
    <property type="entry name" value="FMN-binding split barrel"/>
    <property type="match status" value="1"/>
</dbReference>
<accession>A0A916XXZ9</accession>
<dbReference type="GO" id="GO:0010181">
    <property type="term" value="F:FMN binding"/>
    <property type="evidence" value="ECO:0007669"/>
    <property type="project" value="InterPro"/>
</dbReference>
<evidence type="ECO:0000256" key="3">
    <source>
        <dbReference type="ARBA" id="ARBA00022643"/>
    </source>
</evidence>
<reference evidence="6" key="1">
    <citation type="journal article" date="2014" name="Int. J. Syst. Evol. Microbiol.">
        <title>Complete genome sequence of Corynebacterium casei LMG S-19264T (=DSM 44701T), isolated from a smear-ripened cheese.</title>
        <authorList>
            <consortium name="US DOE Joint Genome Institute (JGI-PGF)"/>
            <person name="Walter F."/>
            <person name="Albersmeier A."/>
            <person name="Kalinowski J."/>
            <person name="Ruckert C."/>
        </authorList>
    </citation>
    <scope>NUCLEOTIDE SEQUENCE</scope>
    <source>
        <strain evidence="6">CGMCC 1.12506</strain>
    </source>
</reference>
<evidence type="ECO:0000256" key="4">
    <source>
        <dbReference type="ARBA" id="ARBA00038054"/>
    </source>
</evidence>
<dbReference type="Pfam" id="PF01613">
    <property type="entry name" value="Flavin_Reduct"/>
    <property type="match status" value="1"/>
</dbReference>
<dbReference type="InterPro" id="IPR002563">
    <property type="entry name" value="Flavin_Rdtase-like_dom"/>
</dbReference>
<evidence type="ECO:0000313" key="6">
    <source>
        <dbReference type="EMBL" id="GGD20622.1"/>
    </source>
</evidence>
<dbReference type="RefSeq" id="WP_188361325.1">
    <property type="nucleotide sequence ID" value="NZ_BMFG01000002.1"/>
</dbReference>
<reference evidence="6" key="2">
    <citation type="submission" date="2020-09" db="EMBL/GenBank/DDBJ databases">
        <authorList>
            <person name="Sun Q."/>
            <person name="Zhou Y."/>
        </authorList>
    </citation>
    <scope>NUCLEOTIDE SEQUENCE</scope>
    <source>
        <strain evidence="6">CGMCC 1.12506</strain>
    </source>
</reference>
<dbReference type="PANTHER" id="PTHR33798">
    <property type="entry name" value="FLAVOPROTEIN OXYGENASE"/>
    <property type="match status" value="1"/>
</dbReference>
<feature type="domain" description="Flavin reductase like" evidence="5">
    <location>
        <begin position="31"/>
        <end position="158"/>
    </location>
</feature>
<comment type="cofactor">
    <cofactor evidence="1">
        <name>FMN</name>
        <dbReference type="ChEBI" id="CHEBI:58210"/>
    </cofactor>
</comment>
<comment type="caution">
    <text evidence="6">The sequence shown here is derived from an EMBL/GenBank/DDBJ whole genome shotgun (WGS) entry which is preliminary data.</text>
</comment>